<dbReference type="SMART" id="SM00409">
    <property type="entry name" value="IG"/>
    <property type="match status" value="1"/>
</dbReference>
<evidence type="ECO:0000256" key="12">
    <source>
        <dbReference type="PROSITE-ProRule" id="PRU00803"/>
    </source>
</evidence>
<dbReference type="InterPro" id="IPR013517">
    <property type="entry name" value="FG-GAP"/>
</dbReference>
<feature type="repeat" description="FG-GAP" evidence="12">
    <location>
        <begin position="600"/>
        <end position="658"/>
    </location>
</feature>
<dbReference type="SMART" id="SM00406">
    <property type="entry name" value="IGv"/>
    <property type="match status" value="1"/>
</dbReference>
<feature type="chain" id="PRO_5044980747" description="Ig-like domain-containing protein" evidence="13">
    <location>
        <begin position="19"/>
        <end position="1278"/>
    </location>
</feature>
<dbReference type="InterPro" id="IPR003599">
    <property type="entry name" value="Ig_sub"/>
</dbReference>
<proteinExistence type="inferred from homology"/>
<dbReference type="PROSITE" id="PS50835">
    <property type="entry name" value="IG_LIKE"/>
    <property type="match status" value="1"/>
</dbReference>
<dbReference type="InterPro" id="IPR032695">
    <property type="entry name" value="Integrin_dom_sf"/>
</dbReference>
<dbReference type="InterPro" id="IPR013106">
    <property type="entry name" value="Ig_V-set"/>
</dbReference>
<gene>
    <name evidence="15" type="ORF">QQF64_007198</name>
</gene>
<reference evidence="15 16" key="1">
    <citation type="submission" date="2023-09" db="EMBL/GenBank/DDBJ databases">
        <authorList>
            <person name="Wang M."/>
        </authorList>
    </citation>
    <scope>NUCLEOTIDE SEQUENCE [LARGE SCALE GENOMIC DNA]</scope>
    <source>
        <strain evidence="15">GT-2023</strain>
        <tissue evidence="15">Liver</tissue>
    </source>
</reference>
<keyword evidence="8 13" id="KW-0401">Integrin</keyword>
<keyword evidence="11" id="KW-0325">Glycoprotein</keyword>
<evidence type="ECO:0000259" key="14">
    <source>
        <dbReference type="PROSITE" id="PS50835"/>
    </source>
</evidence>
<dbReference type="Pfam" id="PF20806">
    <property type="entry name" value="Integrin_A_Ig_3"/>
    <property type="match status" value="1"/>
</dbReference>
<evidence type="ECO:0000256" key="4">
    <source>
        <dbReference type="ARBA" id="ARBA00022729"/>
    </source>
</evidence>
<feature type="signal peptide" evidence="13">
    <location>
        <begin position="1"/>
        <end position="18"/>
    </location>
</feature>
<evidence type="ECO:0000256" key="8">
    <source>
        <dbReference type="ARBA" id="ARBA00023037"/>
    </source>
</evidence>
<dbReference type="InterPro" id="IPR013783">
    <property type="entry name" value="Ig-like_fold"/>
</dbReference>
<dbReference type="Proteomes" id="UP001558613">
    <property type="component" value="Unassembled WGS sequence"/>
</dbReference>
<keyword evidence="4 13" id="KW-0732">Signal</keyword>
<comment type="subcellular location">
    <subcellularLocation>
        <location evidence="1 13">Membrane</location>
        <topology evidence="1 13">Single-pass type I membrane protein</topology>
    </subcellularLocation>
</comment>
<dbReference type="InterPro" id="IPR000413">
    <property type="entry name" value="Integrin_alpha"/>
</dbReference>
<dbReference type="Pfam" id="PF20805">
    <property type="entry name" value="Integrin_A_Ig_2"/>
    <property type="match status" value="1"/>
</dbReference>
<feature type="transmembrane region" description="Helical" evidence="13">
    <location>
        <begin position="147"/>
        <end position="170"/>
    </location>
</feature>
<comment type="caution">
    <text evidence="13">Lacks conserved residue(s) required for the propagation of feature annotation.</text>
</comment>
<dbReference type="CDD" id="cd00099">
    <property type="entry name" value="IgV"/>
    <property type="match status" value="1"/>
</dbReference>
<dbReference type="Gene3D" id="2.130.10.130">
    <property type="entry name" value="Integrin alpha, N-terminal"/>
    <property type="match status" value="1"/>
</dbReference>
<dbReference type="SMART" id="SM00191">
    <property type="entry name" value="Int_alpha"/>
    <property type="match status" value="5"/>
</dbReference>
<dbReference type="PROSITE" id="PS51470">
    <property type="entry name" value="FG_GAP"/>
    <property type="match status" value="4"/>
</dbReference>
<feature type="repeat" description="FG-GAP" evidence="12">
    <location>
        <begin position="535"/>
        <end position="598"/>
    </location>
</feature>
<dbReference type="SUPFAM" id="SSF69179">
    <property type="entry name" value="Integrin domains"/>
    <property type="match status" value="3"/>
</dbReference>
<accession>A0ABR3ME25</accession>
<dbReference type="Pfam" id="PF01839">
    <property type="entry name" value="FG-GAP"/>
    <property type="match status" value="2"/>
</dbReference>
<evidence type="ECO:0000256" key="13">
    <source>
        <dbReference type="RuleBase" id="RU003762"/>
    </source>
</evidence>
<keyword evidence="16" id="KW-1185">Reference proteome</keyword>
<evidence type="ECO:0000313" key="16">
    <source>
        <dbReference type="Proteomes" id="UP001558613"/>
    </source>
</evidence>
<keyword evidence="6 13" id="KW-0130">Cell adhesion</keyword>
<evidence type="ECO:0000256" key="6">
    <source>
        <dbReference type="ARBA" id="ARBA00022889"/>
    </source>
</evidence>
<dbReference type="InterPro" id="IPR013519">
    <property type="entry name" value="Int_alpha_beta-p"/>
</dbReference>
<dbReference type="PRINTS" id="PR01185">
    <property type="entry name" value="INTEGRINA"/>
</dbReference>
<evidence type="ECO:0000256" key="11">
    <source>
        <dbReference type="ARBA" id="ARBA00023180"/>
    </source>
</evidence>
<evidence type="ECO:0000256" key="5">
    <source>
        <dbReference type="ARBA" id="ARBA00022737"/>
    </source>
</evidence>
<evidence type="ECO:0000256" key="9">
    <source>
        <dbReference type="ARBA" id="ARBA00023136"/>
    </source>
</evidence>
<comment type="caution">
    <text evidence="15">The sequence shown here is derived from an EMBL/GenBank/DDBJ whole genome shotgun (WGS) entry which is preliminary data.</text>
</comment>
<dbReference type="InterPro" id="IPR048286">
    <property type="entry name" value="Integrin_alpha_Ig-like_3"/>
</dbReference>
<sequence length="1278" mass="142555">MNPWTFVTVLCILRTAHPRVHQPDKVITAALGSTVTLQCYSNKDNIFWYKQIAGQQPRVMLALQTRSEPKFYSEFQNDRFWGKRLGSSSNLTISGIIQSDEAVYYCGGNAFYVEFGNGTHLIIKECEQKCFENGTKQVKNEERFCPAVLGLACALGLCGVLIFALVGFIFKKVQHSGQDNQTRGQSSALDTDDENLTYAALRFSQKKNTSGGKRERSQQMEVILQILLQFLSPYPAPQMSIIMLFSQWVLLFTVGMLRLPQVSAFNLDTQNVIKKRGEANTLFGFSMAMHHQLKPSEERVLLIGAPRATALASQNANISGGLYRCKFTTQSDDCERIPVDIKERPIHNPGQDYRENQWLGVRVRSQGRGGKVVTCAHRYQDWSFENRRLLGRCFVLEQDLTLMRDGEATRTICKNREPDKHKFGYCQQGVSVAFSKDNNYLVYGAPGAYDWKGTVHMEPIENFSLEPYETGDHNQRQPKLIPVEISSFLGFAVDTGMNLMKKGELNVVAGAPLSNHSGEVLLLRPEEKAEIRDLKAEYILQGPGLASSFGYDLAVVDLNADGWDDLVVGAPEFSEKSMDEDVGGAVYVYINQANGQHWKQIQPVCLYGKRDSMFGLAVAHIGDINQDGYQDFAVSAPNEDHGRGRVYIYHGSAIGFRPKPEVLDAGDPGIKSFGYSLAGNMDIDDNGYPDLVVGSLSDIVQVYRTKPVVNIEKTLTLSPNTIDFKAQDCKRYSCIITAQSCFTYTAQPPTYNHKLRIKYTLKADTVRTERGLPSRVVFMHSAQGYQELSVQGKEECIQTDLKLLGDIQDKLTSISFSLSVSLPSNNPKQTIKNLPGLEPVLNALQENATKAEVTFLNSGCGSDNICQSNLQLQYSFCTKDQEEDRCDPLAMENDIPVISPGDKNVALEVTVTNIGGDDAHQSQLSATFPEFLQLSSVEPKNSEAPVQCNPNENKTQADCQLGNPFKRDSEVSFFLILNTERLSLRVTGANVTLLLKTISIQNIPVVAAEAKIIFDLHLKIVGLAKPSQLFFGGEVKDEKAMKSESDIGSLVQYEFRIINIGRPLRSFGSVVLHIQWPKATKEGKWLLYLMQIKDHGKKIIKCTPAEAINPLRFIKASSRGRREVERESGLKALTTDFFPFLGNKRKYKTLTCADDLTCVEIKCPLEAVDSTTAVVLHARLWNNTFLEEFSSLNYLDIVLDAFLTLNGTLGNIGMQPSDTKVKLTVFRESKPALLSRVSWWVILLSILTALLLLALLFYLLRKCGCLNCGMCAKEKKVY</sequence>
<keyword evidence="5" id="KW-0677">Repeat</keyword>
<dbReference type="InterPro" id="IPR036179">
    <property type="entry name" value="Ig-like_dom_sf"/>
</dbReference>
<protein>
    <recommendedName>
        <fullName evidence="14">Ig-like domain-containing protein</fullName>
    </recommendedName>
</protein>
<name>A0ABR3ME25_9TELE</name>
<dbReference type="Pfam" id="PF07686">
    <property type="entry name" value="V-set"/>
    <property type="match status" value="1"/>
</dbReference>
<evidence type="ECO:0000256" key="3">
    <source>
        <dbReference type="ARBA" id="ARBA00022692"/>
    </source>
</evidence>
<keyword evidence="9 13" id="KW-0472">Membrane</keyword>
<dbReference type="SUPFAM" id="SSF48726">
    <property type="entry name" value="Immunoglobulin"/>
    <property type="match status" value="1"/>
</dbReference>
<dbReference type="Gene3D" id="2.60.40.1530">
    <property type="entry name" value="ntegrin, alpha v. Chain A, domain 4"/>
    <property type="match status" value="1"/>
</dbReference>
<dbReference type="PANTHER" id="PTHR23220">
    <property type="entry name" value="INTEGRIN ALPHA"/>
    <property type="match status" value="1"/>
</dbReference>
<dbReference type="Pfam" id="PF08441">
    <property type="entry name" value="Integrin_A_Ig_1"/>
    <property type="match status" value="1"/>
</dbReference>
<comment type="similarity">
    <text evidence="2 13">Belongs to the integrin alpha chain family.</text>
</comment>
<dbReference type="Gene3D" id="1.20.5.930">
    <property type="entry name" value="Bicelle-embedded integrin alpha(iib) transmembrane segment"/>
    <property type="match status" value="1"/>
</dbReference>
<dbReference type="Gene3D" id="2.60.40.1460">
    <property type="entry name" value="Integrin domains. Chain A, domain 2"/>
    <property type="match status" value="1"/>
</dbReference>
<dbReference type="InterPro" id="IPR013649">
    <property type="entry name" value="Integrin_alpha_Ig-like_1"/>
</dbReference>
<dbReference type="InterPro" id="IPR048285">
    <property type="entry name" value="Integrin_alpha_Ig-like_2"/>
</dbReference>
<evidence type="ECO:0000256" key="2">
    <source>
        <dbReference type="ARBA" id="ARBA00008054"/>
    </source>
</evidence>
<keyword evidence="3 13" id="KW-0812">Transmembrane</keyword>
<dbReference type="SUPFAM" id="SSF69318">
    <property type="entry name" value="Integrin alpha N-terminal domain"/>
    <property type="match status" value="1"/>
</dbReference>
<feature type="domain" description="Ig-like" evidence="14">
    <location>
        <begin position="18"/>
        <end position="106"/>
    </location>
</feature>
<evidence type="ECO:0000313" key="15">
    <source>
        <dbReference type="EMBL" id="KAL1261933.1"/>
    </source>
</evidence>
<organism evidence="15 16">
    <name type="scientific">Cirrhinus molitorella</name>
    <name type="common">mud carp</name>
    <dbReference type="NCBI Taxonomy" id="172907"/>
    <lineage>
        <taxon>Eukaryota</taxon>
        <taxon>Metazoa</taxon>
        <taxon>Chordata</taxon>
        <taxon>Craniata</taxon>
        <taxon>Vertebrata</taxon>
        <taxon>Euteleostomi</taxon>
        <taxon>Actinopterygii</taxon>
        <taxon>Neopterygii</taxon>
        <taxon>Teleostei</taxon>
        <taxon>Ostariophysi</taxon>
        <taxon>Cypriniformes</taxon>
        <taxon>Cyprinidae</taxon>
        <taxon>Labeoninae</taxon>
        <taxon>Labeonini</taxon>
        <taxon>Cirrhinus</taxon>
    </lineage>
</organism>
<evidence type="ECO:0000256" key="1">
    <source>
        <dbReference type="ARBA" id="ARBA00004479"/>
    </source>
</evidence>
<keyword evidence="10 13" id="KW-0675">Receptor</keyword>
<dbReference type="InterPro" id="IPR028994">
    <property type="entry name" value="Integrin_alpha_N"/>
</dbReference>
<keyword evidence="7 13" id="KW-1133">Transmembrane helix</keyword>
<dbReference type="EMBL" id="JAYMGO010000014">
    <property type="protein sequence ID" value="KAL1261933.1"/>
    <property type="molecule type" value="Genomic_DNA"/>
</dbReference>
<evidence type="ECO:0000256" key="10">
    <source>
        <dbReference type="ARBA" id="ARBA00023170"/>
    </source>
</evidence>
<feature type="repeat" description="FG-GAP" evidence="12">
    <location>
        <begin position="659"/>
        <end position="720"/>
    </location>
</feature>
<dbReference type="InterPro" id="IPR007110">
    <property type="entry name" value="Ig-like_dom"/>
</dbReference>
<evidence type="ECO:0000256" key="7">
    <source>
        <dbReference type="ARBA" id="ARBA00022989"/>
    </source>
</evidence>
<dbReference type="Gene3D" id="2.60.40.1510">
    <property type="entry name" value="ntegrin, alpha v. Chain A, domain 3"/>
    <property type="match status" value="1"/>
</dbReference>
<dbReference type="Gene3D" id="2.60.40.10">
    <property type="entry name" value="Immunoglobulins"/>
    <property type="match status" value="1"/>
</dbReference>
<feature type="repeat" description="FG-GAP" evidence="12">
    <location>
        <begin position="414"/>
        <end position="467"/>
    </location>
</feature>
<feature type="transmembrane region" description="Helical" evidence="13">
    <location>
        <begin position="1237"/>
        <end position="1260"/>
    </location>
</feature>
<dbReference type="PANTHER" id="PTHR23220:SF9">
    <property type="entry name" value="INTEGRIN ALPHA-6"/>
    <property type="match status" value="1"/>
</dbReference>